<dbReference type="InterPro" id="IPR036390">
    <property type="entry name" value="WH_DNA-bd_sf"/>
</dbReference>
<dbReference type="InterPro" id="IPR036388">
    <property type="entry name" value="WH-like_DNA-bd_sf"/>
</dbReference>
<protein>
    <recommendedName>
        <fullName evidence="4">DprA winged helix domain-containing protein</fullName>
    </recommendedName>
</protein>
<comment type="caution">
    <text evidence="2">The sequence shown here is derived from an EMBL/GenBank/DDBJ whole genome shotgun (WGS) entry which is preliminary data.</text>
</comment>
<name>A0A2T4UJN8_9ACTN</name>
<proteinExistence type="predicted"/>
<accession>A0A2T4UJN8</accession>
<organism evidence="2 3">
    <name type="scientific">Paraconexibacter algicola</name>
    <dbReference type="NCBI Taxonomy" id="2133960"/>
    <lineage>
        <taxon>Bacteria</taxon>
        <taxon>Bacillati</taxon>
        <taxon>Actinomycetota</taxon>
        <taxon>Thermoleophilia</taxon>
        <taxon>Solirubrobacterales</taxon>
        <taxon>Paraconexibacteraceae</taxon>
        <taxon>Paraconexibacter</taxon>
    </lineage>
</organism>
<evidence type="ECO:0008006" key="4">
    <source>
        <dbReference type="Google" id="ProtNLM"/>
    </source>
</evidence>
<dbReference type="EMBL" id="PYYB01000001">
    <property type="protein sequence ID" value="PTL59435.1"/>
    <property type="molecule type" value="Genomic_DNA"/>
</dbReference>
<dbReference type="OrthoDB" id="3399802at2"/>
<dbReference type="SUPFAM" id="SSF46785">
    <property type="entry name" value="Winged helix' DNA-binding domain"/>
    <property type="match status" value="1"/>
</dbReference>
<dbReference type="RefSeq" id="WP_107568065.1">
    <property type="nucleotide sequence ID" value="NZ_PYYB01000001.1"/>
</dbReference>
<feature type="region of interest" description="Disordered" evidence="1">
    <location>
        <begin position="56"/>
        <end position="79"/>
    </location>
</feature>
<sequence length="79" mass="8825">MTDDELLRTFDRAGAPLGVRELAERSRLRPAAALEAVARLQRAELLTVVGYETDDTGRPVGPLRYRPREPRPVRGLTGR</sequence>
<gene>
    <name evidence="2" type="ORF">C7Y72_07110</name>
</gene>
<dbReference type="Proteomes" id="UP000240739">
    <property type="component" value="Unassembled WGS sequence"/>
</dbReference>
<evidence type="ECO:0000256" key="1">
    <source>
        <dbReference type="SAM" id="MobiDB-lite"/>
    </source>
</evidence>
<evidence type="ECO:0000313" key="2">
    <source>
        <dbReference type="EMBL" id="PTL59435.1"/>
    </source>
</evidence>
<dbReference type="AlphaFoldDB" id="A0A2T4UJN8"/>
<keyword evidence="3" id="KW-1185">Reference proteome</keyword>
<dbReference type="Gene3D" id="1.10.10.10">
    <property type="entry name" value="Winged helix-like DNA-binding domain superfamily/Winged helix DNA-binding domain"/>
    <property type="match status" value="1"/>
</dbReference>
<evidence type="ECO:0000313" key="3">
    <source>
        <dbReference type="Proteomes" id="UP000240739"/>
    </source>
</evidence>
<reference evidence="2 3" key="1">
    <citation type="submission" date="2018-03" db="EMBL/GenBank/DDBJ databases">
        <title>Aquarubrobacter algicola gen. nov., sp. nov., a novel actinobacterium isolated from shallow eutrophic lake during the end of cyanobacterial harmful algal blooms.</title>
        <authorList>
            <person name="Chun S.J."/>
        </authorList>
    </citation>
    <scope>NUCLEOTIDE SEQUENCE [LARGE SCALE GENOMIC DNA]</scope>
    <source>
        <strain evidence="2 3">Seoho-28</strain>
    </source>
</reference>